<evidence type="ECO:0000256" key="3">
    <source>
        <dbReference type="ARBA" id="ARBA00023034"/>
    </source>
</evidence>
<dbReference type="Pfam" id="PF25827">
    <property type="entry name" value="TVHS-like"/>
    <property type="match status" value="1"/>
</dbReference>
<feature type="region of interest" description="Disordered" evidence="5">
    <location>
        <begin position="226"/>
        <end position="279"/>
    </location>
</feature>
<name>A0A8J7NI93_ATRSP</name>
<feature type="domain" description="ENTH" evidence="6">
    <location>
        <begin position="1"/>
        <end position="125"/>
    </location>
</feature>
<dbReference type="Pfam" id="PF01417">
    <property type="entry name" value="ENTH"/>
    <property type="match status" value="1"/>
</dbReference>
<gene>
    <name evidence="7" type="primary">Tepsin</name>
    <name evidence="7" type="ORF">GTO95_0002262</name>
</gene>
<dbReference type="EMBL" id="JAAWVO010011700">
    <property type="protein sequence ID" value="MBN3313460.1"/>
    <property type="molecule type" value="Genomic_DNA"/>
</dbReference>
<dbReference type="CDD" id="cd03572">
    <property type="entry name" value="ENTH_like_Tepsin"/>
    <property type="match status" value="1"/>
</dbReference>
<dbReference type="InterPro" id="IPR058028">
    <property type="entry name" value="Tepsin_VHS/ENTH-like"/>
</dbReference>
<keyword evidence="3" id="KW-0333">Golgi apparatus</keyword>
<dbReference type="Proteomes" id="UP000736164">
    <property type="component" value="Unassembled WGS sequence"/>
</dbReference>
<dbReference type="PANTHER" id="PTHR21514">
    <property type="entry name" value="AP-4 COMPLEX ACCESSORY SUBUNIT TEPSIN"/>
    <property type="match status" value="1"/>
</dbReference>
<accession>A0A8J7NI93</accession>
<evidence type="ECO:0000256" key="5">
    <source>
        <dbReference type="SAM" id="MobiDB-lite"/>
    </source>
</evidence>
<keyword evidence="8" id="KW-1185">Reference proteome</keyword>
<dbReference type="InterPro" id="IPR039273">
    <property type="entry name" value="TEPSIN"/>
</dbReference>
<evidence type="ECO:0000256" key="4">
    <source>
        <dbReference type="ARBA" id="ARBA00023329"/>
    </source>
</evidence>
<feature type="compositionally biased region" description="Low complexity" evidence="5">
    <location>
        <begin position="256"/>
        <end position="273"/>
    </location>
</feature>
<evidence type="ECO:0000256" key="2">
    <source>
        <dbReference type="ARBA" id="ARBA00004601"/>
    </source>
</evidence>
<evidence type="ECO:0000313" key="8">
    <source>
        <dbReference type="Proteomes" id="UP000736164"/>
    </source>
</evidence>
<comment type="subcellular location">
    <subcellularLocation>
        <location evidence="1">Cytoplasmic vesicle</location>
    </subcellularLocation>
    <subcellularLocation>
        <location evidence="2">Golgi apparatus</location>
        <location evidence="2">trans-Golgi network</location>
    </subcellularLocation>
</comment>
<dbReference type="InterPro" id="IPR013809">
    <property type="entry name" value="ENTH"/>
</dbReference>
<sequence>VPTLMKATADDETPCPGYLFEEIGNFSRESVGCSQCLLEYLLERLQVDSCHVKLKVLKILLHLCSNASPHLVTELRRNITFVQEATVFSGPPDPIHGNVFYQRVRMAAQELASVLFADTVSPQPTLSPCKAATPSLGMGSDSGLRSGVQGFGYSPGRHGSSGTLLDRIQKAAEVVVSAVLPPTEHNGIRLHENNYQPVVAPSAVVEVAVPACPCSVPVRGVRAQRCPGQPGGGWEESDSGHSSQNSSQEKGDRSRASQGSSSKSGTDSQSGASRESGDLSERVEVMHLGDCAQEMILINRLTEGSKVFLSREETQHFLKECATLNCEAVVELLCGKLQGCTQTVQMRALCAVACLMSSDLLSLDHVFGVTQKHLVQLSNGPPGAVANKATKLLRQFEALMHGQQGASRCDGSAFPAVTGPAALQDSSKLMDTLFLPTSRGETNIERAPGSPDVTLQGEISPSGYQNSISSVPDSEWDSHCTQTEVQRCGSELFQPTVNIAKNVPPDTGVFGQGTPAGDSVSEAASAVVEDLDDLPSGKLSLFSDMELVIRGKPSCFPDSSRTEATPPALCTGQDTDTHGTAEPTACFTDNTITASPPSDSEHSQHLSAFSFLNV</sequence>
<evidence type="ECO:0000256" key="1">
    <source>
        <dbReference type="ARBA" id="ARBA00004541"/>
    </source>
</evidence>
<dbReference type="GO" id="GO:0031410">
    <property type="term" value="C:cytoplasmic vesicle"/>
    <property type="evidence" value="ECO:0007669"/>
    <property type="project" value="UniProtKB-SubCell"/>
</dbReference>
<dbReference type="PANTHER" id="PTHR21514:SF0">
    <property type="entry name" value="AP-4 COMPLEX ACCESSORY SUBUNIT TEPSIN"/>
    <property type="match status" value="1"/>
</dbReference>
<organism evidence="7 8">
    <name type="scientific">Atractosteus spatula</name>
    <name type="common">Alligator gar</name>
    <name type="synonym">Lepisosteus spatula</name>
    <dbReference type="NCBI Taxonomy" id="7917"/>
    <lineage>
        <taxon>Eukaryota</taxon>
        <taxon>Metazoa</taxon>
        <taxon>Chordata</taxon>
        <taxon>Craniata</taxon>
        <taxon>Vertebrata</taxon>
        <taxon>Euteleostomi</taxon>
        <taxon>Actinopterygii</taxon>
        <taxon>Neopterygii</taxon>
        <taxon>Holostei</taxon>
        <taxon>Semionotiformes</taxon>
        <taxon>Lepisosteidae</taxon>
        <taxon>Atractosteus</taxon>
    </lineage>
</organism>
<dbReference type="SUPFAM" id="SSF48464">
    <property type="entry name" value="ENTH/VHS domain"/>
    <property type="match status" value="1"/>
</dbReference>
<dbReference type="PROSITE" id="PS50942">
    <property type="entry name" value="ENTH"/>
    <property type="match status" value="1"/>
</dbReference>
<dbReference type="AlphaFoldDB" id="A0A8J7NI93"/>
<proteinExistence type="predicted"/>
<reference evidence="7" key="1">
    <citation type="journal article" date="2021" name="Cell">
        <title>Tracing the genetic footprints of vertebrate landing in non-teleost ray-finned fishes.</title>
        <authorList>
            <person name="Bi X."/>
            <person name="Wang K."/>
            <person name="Yang L."/>
            <person name="Pan H."/>
            <person name="Jiang H."/>
            <person name="Wei Q."/>
            <person name="Fang M."/>
            <person name="Yu H."/>
            <person name="Zhu C."/>
            <person name="Cai Y."/>
            <person name="He Y."/>
            <person name="Gan X."/>
            <person name="Zeng H."/>
            <person name="Yu D."/>
            <person name="Zhu Y."/>
            <person name="Jiang H."/>
            <person name="Qiu Q."/>
            <person name="Yang H."/>
            <person name="Zhang Y.E."/>
            <person name="Wang W."/>
            <person name="Zhu M."/>
            <person name="He S."/>
            <person name="Zhang G."/>
        </authorList>
    </citation>
    <scope>NUCLEOTIDE SEQUENCE</scope>
    <source>
        <strain evidence="7">Allg_001</strain>
    </source>
</reference>
<protein>
    <submittedName>
        <fullName evidence="7">AP4AT protein</fullName>
    </submittedName>
</protein>
<comment type="caution">
    <text evidence="7">The sequence shown here is derived from an EMBL/GenBank/DDBJ whole genome shotgun (WGS) entry which is preliminary data.</text>
</comment>
<dbReference type="InterPro" id="IPR035802">
    <property type="entry name" value="ENTH/VHS_tepsin"/>
</dbReference>
<keyword evidence="4" id="KW-0968">Cytoplasmic vesicle</keyword>
<dbReference type="InterPro" id="IPR008942">
    <property type="entry name" value="ENTH_VHS"/>
</dbReference>
<feature type="non-terminal residue" evidence="7">
    <location>
        <position position="614"/>
    </location>
</feature>
<feature type="non-terminal residue" evidence="7">
    <location>
        <position position="1"/>
    </location>
</feature>
<evidence type="ECO:0000313" key="7">
    <source>
        <dbReference type="EMBL" id="MBN3313460.1"/>
    </source>
</evidence>
<evidence type="ECO:0000259" key="6">
    <source>
        <dbReference type="PROSITE" id="PS50942"/>
    </source>
</evidence>
<dbReference type="Gene3D" id="1.25.40.90">
    <property type="match status" value="1"/>
</dbReference>
<dbReference type="GO" id="GO:0032588">
    <property type="term" value="C:trans-Golgi network membrane"/>
    <property type="evidence" value="ECO:0007669"/>
    <property type="project" value="TreeGrafter"/>
</dbReference>